<gene>
    <name evidence="13" type="ORF">NS506_05650</name>
</gene>
<dbReference type="PROSITE" id="PS00108">
    <property type="entry name" value="PROTEIN_KINASE_ST"/>
    <property type="match status" value="1"/>
</dbReference>
<keyword evidence="6 9" id="KW-0547">Nucleotide-binding</keyword>
<evidence type="ECO:0000259" key="12">
    <source>
        <dbReference type="PROSITE" id="PS50011"/>
    </source>
</evidence>
<sequence>MVRAGEEFAGYLIERRLGGGGMGEVFLARHPRLPRLVAVKLLARELASQAETRARFEREAELIARLDHPNIVTVHDREVEDGRLWIAMQYVDGGDAASLDPFTLSPADAVHVIAETAKALDYAHSMGVVHRDVKPANILLTRPSPGREQRILLTDFGIGRLRDDSAQITRTGMLAATITYASPEQLSGAASDQRSDQYSLACTLFRLLTGSTPFQAETVAAVIAGHLQQPVPRLSDRRPELPAALDAVLERALAKRPESRFESCRAFADAAAKALSETADSTLMPFEQAHIGASDTATELDTPSTRDVPPRVDGPSRPDAPSRLDMPPRPDVPSRPEVPSRLDAPPGADAIRAAAATRLLDAAGGEPSVTASVVTTPPLPDALTVAATSRRRVTADPRRRRRWVAAGAAAVAVMLATAAGIFWAAHDSGSNRGTPHPATDNGPQAAVYSGFGPLTQIDLQGRRVSAPVSVEDPVNDGRLPCAPVSIAAALPLSGTDSNVALGERVLGGVKLAVSQFFRGGACPVTLREFDTGGDQAMAAQVAKKIAADKSIVAVIGPALSPEVMAAGKTLDDAGLPFLTPLASNPILTQLGWSGFFRGLANDNVQGPALGRYLATTAGFSRVCVLRDNGGGFEDALTPAVIDGLGRAELPECRLSIGSGRDLGASARTVAAAHPDAVFYSGYPQDASALLTELRKAGVTATFVLGDGDYDPSFRTAAGPDAAGTIVDCSCGPATDRFLADYRADAGQPPGAFAVEAYDLTAIVLRGIVSGHSQRTDLRDYLHGYHADGIAHSYGWTSSGEPADPRVWLYRIS</sequence>
<feature type="compositionally biased region" description="Polar residues" evidence="10">
    <location>
        <begin position="295"/>
        <end position="305"/>
    </location>
</feature>
<dbReference type="SUPFAM" id="SSF53822">
    <property type="entry name" value="Periplasmic binding protein-like I"/>
    <property type="match status" value="1"/>
</dbReference>
<dbReference type="InterPro" id="IPR028081">
    <property type="entry name" value="Leu-bd"/>
</dbReference>
<dbReference type="CDD" id="cd06342">
    <property type="entry name" value="PBP1_ABC_LIVBP-like"/>
    <property type="match status" value="1"/>
</dbReference>
<feature type="compositionally biased region" description="Basic and acidic residues" evidence="10">
    <location>
        <begin position="308"/>
        <end position="340"/>
    </location>
</feature>
<dbReference type="Gene3D" id="1.10.510.10">
    <property type="entry name" value="Transferase(Phosphotransferase) domain 1"/>
    <property type="match status" value="1"/>
</dbReference>
<feature type="region of interest" description="Disordered" evidence="10">
    <location>
        <begin position="293"/>
        <end position="346"/>
    </location>
</feature>
<dbReference type="RefSeq" id="WP_052086551.1">
    <property type="nucleotide sequence ID" value="NZ_AP017900.1"/>
</dbReference>
<dbReference type="KEGG" id="nsr:NS506_05650"/>
<dbReference type="AlphaFoldDB" id="A0ABC8B021"/>
<evidence type="ECO:0000256" key="11">
    <source>
        <dbReference type="SAM" id="Phobius"/>
    </source>
</evidence>
<dbReference type="Gene3D" id="3.40.50.2300">
    <property type="match status" value="2"/>
</dbReference>
<evidence type="ECO:0000256" key="5">
    <source>
        <dbReference type="ARBA" id="ARBA00022729"/>
    </source>
</evidence>
<dbReference type="PANTHER" id="PTHR43289:SF6">
    <property type="entry name" value="SERINE_THREONINE-PROTEIN KINASE NEKL-3"/>
    <property type="match status" value="1"/>
</dbReference>
<evidence type="ECO:0000256" key="10">
    <source>
        <dbReference type="SAM" id="MobiDB-lite"/>
    </source>
</evidence>
<dbReference type="GO" id="GO:0005524">
    <property type="term" value="F:ATP binding"/>
    <property type="evidence" value="ECO:0007669"/>
    <property type="project" value="UniProtKB-UniRule"/>
</dbReference>
<evidence type="ECO:0000256" key="9">
    <source>
        <dbReference type="PROSITE-ProRule" id="PRU10141"/>
    </source>
</evidence>
<dbReference type="PANTHER" id="PTHR43289">
    <property type="entry name" value="MITOGEN-ACTIVATED PROTEIN KINASE KINASE KINASE 20-RELATED"/>
    <property type="match status" value="1"/>
</dbReference>
<proteinExistence type="inferred from homology"/>
<keyword evidence="11" id="KW-1133">Transmembrane helix</keyword>
<feature type="transmembrane region" description="Helical" evidence="11">
    <location>
        <begin position="403"/>
        <end position="425"/>
    </location>
</feature>
<dbReference type="InterPro" id="IPR008271">
    <property type="entry name" value="Ser/Thr_kinase_AS"/>
</dbReference>
<dbReference type="Pfam" id="PF13458">
    <property type="entry name" value="Peripla_BP_6"/>
    <property type="match status" value="1"/>
</dbReference>
<dbReference type="GO" id="GO:0004674">
    <property type="term" value="F:protein serine/threonine kinase activity"/>
    <property type="evidence" value="ECO:0007669"/>
    <property type="project" value="UniProtKB-KW"/>
</dbReference>
<dbReference type="Gene3D" id="3.30.200.20">
    <property type="entry name" value="Phosphorylase Kinase, domain 1"/>
    <property type="match status" value="1"/>
</dbReference>
<dbReference type="PROSITE" id="PS50011">
    <property type="entry name" value="PROTEIN_KINASE_DOM"/>
    <property type="match status" value="1"/>
</dbReference>
<evidence type="ECO:0000256" key="4">
    <source>
        <dbReference type="ARBA" id="ARBA00022679"/>
    </source>
</evidence>
<name>A0ABC8B021_9NOCA</name>
<keyword evidence="8 9" id="KW-0067">ATP-binding</keyword>
<accession>A0ABC8B021</accession>
<dbReference type="FunFam" id="1.10.510.10:FF:000021">
    <property type="entry name" value="Serine/threonine protein kinase"/>
    <property type="match status" value="1"/>
</dbReference>
<dbReference type="InterPro" id="IPR028082">
    <property type="entry name" value="Peripla_BP_I"/>
</dbReference>
<dbReference type="EMBL" id="CP017839">
    <property type="protein sequence ID" value="APA99696.1"/>
    <property type="molecule type" value="Genomic_DNA"/>
</dbReference>
<organism evidence="13 14">
    <name type="scientific">Nocardia seriolae</name>
    <dbReference type="NCBI Taxonomy" id="37332"/>
    <lineage>
        <taxon>Bacteria</taxon>
        <taxon>Bacillati</taxon>
        <taxon>Actinomycetota</taxon>
        <taxon>Actinomycetes</taxon>
        <taxon>Mycobacteriales</taxon>
        <taxon>Nocardiaceae</taxon>
        <taxon>Nocardia</taxon>
    </lineage>
</organism>
<evidence type="ECO:0000256" key="7">
    <source>
        <dbReference type="ARBA" id="ARBA00022777"/>
    </source>
</evidence>
<keyword evidence="3 13" id="KW-0723">Serine/threonine-protein kinase</keyword>
<dbReference type="EC" id="2.7.11.1" evidence="2"/>
<evidence type="ECO:0000256" key="1">
    <source>
        <dbReference type="ARBA" id="ARBA00010062"/>
    </source>
</evidence>
<keyword evidence="7 13" id="KW-0418">Kinase</keyword>
<dbReference type="InterPro" id="IPR011009">
    <property type="entry name" value="Kinase-like_dom_sf"/>
</dbReference>
<keyword evidence="4 13" id="KW-0808">Transferase</keyword>
<evidence type="ECO:0000313" key="14">
    <source>
        <dbReference type="Proteomes" id="UP000180166"/>
    </source>
</evidence>
<keyword evidence="11" id="KW-0472">Membrane</keyword>
<evidence type="ECO:0000256" key="6">
    <source>
        <dbReference type="ARBA" id="ARBA00022741"/>
    </source>
</evidence>
<evidence type="ECO:0000256" key="8">
    <source>
        <dbReference type="ARBA" id="ARBA00022840"/>
    </source>
</evidence>
<dbReference type="Proteomes" id="UP000180166">
    <property type="component" value="Chromosome"/>
</dbReference>
<dbReference type="InterPro" id="IPR000719">
    <property type="entry name" value="Prot_kinase_dom"/>
</dbReference>
<feature type="binding site" evidence="9">
    <location>
        <position position="40"/>
    </location>
    <ligand>
        <name>ATP</name>
        <dbReference type="ChEBI" id="CHEBI:30616"/>
    </ligand>
</feature>
<evidence type="ECO:0000256" key="3">
    <source>
        <dbReference type="ARBA" id="ARBA00022527"/>
    </source>
</evidence>
<dbReference type="Pfam" id="PF00069">
    <property type="entry name" value="Pkinase"/>
    <property type="match status" value="1"/>
</dbReference>
<reference evidence="13 14" key="1">
    <citation type="submission" date="2016-10" db="EMBL/GenBank/DDBJ databases">
        <title>Genome sequence of Nocardia seriolae strain EM150506, isolated from Anguila japonica.</title>
        <authorList>
            <person name="Han H.-J."/>
        </authorList>
    </citation>
    <scope>NUCLEOTIDE SEQUENCE [LARGE SCALE GENOMIC DNA]</scope>
    <source>
        <strain evidence="13 14">EM150506</strain>
    </source>
</reference>
<dbReference type="CDD" id="cd14014">
    <property type="entry name" value="STKc_PknB_like"/>
    <property type="match status" value="1"/>
</dbReference>
<evidence type="ECO:0000313" key="13">
    <source>
        <dbReference type="EMBL" id="APA99696.1"/>
    </source>
</evidence>
<protein>
    <recommendedName>
        <fullName evidence="2">non-specific serine/threonine protein kinase</fullName>
        <ecNumber evidence="2">2.7.11.1</ecNumber>
    </recommendedName>
</protein>
<feature type="domain" description="Protein kinase" evidence="12">
    <location>
        <begin position="11"/>
        <end position="275"/>
    </location>
</feature>
<dbReference type="PROSITE" id="PS00107">
    <property type="entry name" value="PROTEIN_KINASE_ATP"/>
    <property type="match status" value="1"/>
</dbReference>
<keyword evidence="11" id="KW-0812">Transmembrane</keyword>
<dbReference type="SMART" id="SM00220">
    <property type="entry name" value="S_TKc"/>
    <property type="match status" value="1"/>
</dbReference>
<comment type="similarity">
    <text evidence="1">Belongs to the leucine-binding protein family.</text>
</comment>
<keyword evidence="5" id="KW-0732">Signal</keyword>
<evidence type="ECO:0000256" key="2">
    <source>
        <dbReference type="ARBA" id="ARBA00012513"/>
    </source>
</evidence>
<dbReference type="InterPro" id="IPR017441">
    <property type="entry name" value="Protein_kinase_ATP_BS"/>
</dbReference>
<dbReference type="SUPFAM" id="SSF56112">
    <property type="entry name" value="Protein kinase-like (PK-like)"/>
    <property type="match status" value="1"/>
</dbReference>